<keyword evidence="3" id="KW-0238">DNA-binding</keyword>
<dbReference type="Gene3D" id="1.10.10.10">
    <property type="entry name" value="Winged helix-like DNA-binding domain superfamily/Winged helix DNA-binding domain"/>
    <property type="match status" value="1"/>
</dbReference>
<dbReference type="InterPro" id="IPR000847">
    <property type="entry name" value="LysR_HTH_N"/>
</dbReference>
<keyword evidence="2" id="KW-0805">Transcription regulation</keyword>
<evidence type="ECO:0000259" key="5">
    <source>
        <dbReference type="PROSITE" id="PS50931"/>
    </source>
</evidence>
<dbReference type="PANTHER" id="PTHR30126:SF98">
    <property type="entry name" value="HTH-TYPE TRANSCRIPTIONAL ACTIVATOR BAUR"/>
    <property type="match status" value="1"/>
</dbReference>
<keyword evidence="4" id="KW-0804">Transcription</keyword>
<comment type="similarity">
    <text evidence="1">Belongs to the LysR transcriptional regulatory family.</text>
</comment>
<evidence type="ECO:0000313" key="6">
    <source>
        <dbReference type="EMBL" id="KXU37217.1"/>
    </source>
</evidence>
<dbReference type="GO" id="GO:0003700">
    <property type="term" value="F:DNA-binding transcription factor activity"/>
    <property type="evidence" value="ECO:0007669"/>
    <property type="project" value="InterPro"/>
</dbReference>
<dbReference type="Gene3D" id="3.40.190.290">
    <property type="match status" value="1"/>
</dbReference>
<dbReference type="InterPro" id="IPR005119">
    <property type="entry name" value="LysR_subst-bd"/>
</dbReference>
<dbReference type="PROSITE" id="PS50931">
    <property type="entry name" value="HTH_LYSR"/>
    <property type="match status" value="1"/>
</dbReference>
<dbReference type="GO" id="GO:0000976">
    <property type="term" value="F:transcription cis-regulatory region binding"/>
    <property type="evidence" value="ECO:0007669"/>
    <property type="project" value="TreeGrafter"/>
</dbReference>
<name>A0A139SRQ0_9GAMM</name>
<keyword evidence="7" id="KW-1185">Reference proteome</keyword>
<dbReference type="AlphaFoldDB" id="A0A139SRQ0"/>
<organism evidence="6 7">
    <name type="scientific">Ventosimonas gracilis</name>
    <dbReference type="NCBI Taxonomy" id="1680762"/>
    <lineage>
        <taxon>Bacteria</taxon>
        <taxon>Pseudomonadati</taxon>
        <taxon>Pseudomonadota</taxon>
        <taxon>Gammaproteobacteria</taxon>
        <taxon>Pseudomonadales</taxon>
        <taxon>Ventosimonadaceae</taxon>
        <taxon>Ventosimonas</taxon>
    </lineage>
</organism>
<dbReference type="EMBL" id="LSZO01000167">
    <property type="protein sequence ID" value="KXU37217.1"/>
    <property type="molecule type" value="Genomic_DNA"/>
</dbReference>
<dbReference type="Pfam" id="PF03466">
    <property type="entry name" value="LysR_substrate"/>
    <property type="match status" value="1"/>
</dbReference>
<dbReference type="CDD" id="cd05466">
    <property type="entry name" value="PBP2_LTTR_substrate"/>
    <property type="match status" value="1"/>
</dbReference>
<dbReference type="SUPFAM" id="SSF46785">
    <property type="entry name" value="Winged helix' DNA-binding domain"/>
    <property type="match status" value="1"/>
</dbReference>
<dbReference type="SUPFAM" id="SSF53850">
    <property type="entry name" value="Periplasmic binding protein-like II"/>
    <property type="match status" value="1"/>
</dbReference>
<evidence type="ECO:0000256" key="1">
    <source>
        <dbReference type="ARBA" id="ARBA00009437"/>
    </source>
</evidence>
<evidence type="ECO:0000256" key="2">
    <source>
        <dbReference type="ARBA" id="ARBA00023015"/>
    </source>
</evidence>
<dbReference type="PANTHER" id="PTHR30126">
    <property type="entry name" value="HTH-TYPE TRANSCRIPTIONAL REGULATOR"/>
    <property type="match status" value="1"/>
</dbReference>
<proteinExistence type="inferred from homology"/>
<evidence type="ECO:0000256" key="4">
    <source>
        <dbReference type="ARBA" id="ARBA00023163"/>
    </source>
</evidence>
<dbReference type="Pfam" id="PF00126">
    <property type="entry name" value="HTH_1"/>
    <property type="match status" value="1"/>
</dbReference>
<dbReference type="Proteomes" id="UP000072660">
    <property type="component" value="Unassembled WGS sequence"/>
</dbReference>
<dbReference type="InterPro" id="IPR036390">
    <property type="entry name" value="WH_DNA-bd_sf"/>
</dbReference>
<reference evidence="6 7" key="1">
    <citation type="submission" date="2016-02" db="EMBL/GenBank/DDBJ databases">
        <authorList>
            <person name="Wen L."/>
            <person name="He K."/>
            <person name="Yang H."/>
        </authorList>
    </citation>
    <scope>NUCLEOTIDE SEQUENCE [LARGE SCALE GENOMIC DNA]</scope>
    <source>
        <strain evidence="6 7">CV58</strain>
    </source>
</reference>
<protein>
    <submittedName>
        <fullName evidence="6">LysR family transcriptional regulator</fullName>
    </submittedName>
</protein>
<accession>A0A139SRQ0</accession>
<gene>
    <name evidence="6" type="ORF">AXE65_03775</name>
</gene>
<dbReference type="InterPro" id="IPR036388">
    <property type="entry name" value="WH-like_DNA-bd_sf"/>
</dbReference>
<evidence type="ECO:0000313" key="7">
    <source>
        <dbReference type="Proteomes" id="UP000072660"/>
    </source>
</evidence>
<sequence>MLSQLNDVDLRMLRIFCAIVQAGGFTAAQAHLNISLSRLSLIMRDLEIRLGYALCKRGNSGFHLTEQGQGTYQAALELFANIAQFRQKTLGFSGGLQGQLKVGSVDRLDTLPNTPMPKAIAGFRQAHPQTHIQLHIMRTDELEQAVLEERLHIALGAFYHQLSGLHYYPLFNERQSLYCSNTHPFFAQDETTLCTEQIESAAYVERGYVADNVLPHGLHFKNGVTAFCMEAIATLILSGCYIGYLPQHYAKLWTQQGTLKALLPKRLSFDAAFHMIVRSGQLAHPQINAFLQALQQSAAPVNQQTD</sequence>
<feature type="domain" description="HTH lysR-type" evidence="5">
    <location>
        <begin position="8"/>
        <end position="65"/>
    </location>
</feature>
<comment type="caution">
    <text evidence="6">The sequence shown here is derived from an EMBL/GenBank/DDBJ whole genome shotgun (WGS) entry which is preliminary data.</text>
</comment>
<evidence type="ECO:0000256" key="3">
    <source>
        <dbReference type="ARBA" id="ARBA00023125"/>
    </source>
</evidence>